<reference evidence="4 5" key="1">
    <citation type="submission" date="2019-12" db="EMBL/GenBank/DDBJ databases">
        <title>complete genome sequences of Aeromonas veronii str. WP3-W19-ESBL-03 isolated from wastewater treatment plant effluent.</title>
        <authorList>
            <person name="Sekizuka T."/>
            <person name="Itokawa K."/>
            <person name="Yatsu K."/>
            <person name="Inamine Y."/>
            <person name="Kuroda M."/>
        </authorList>
    </citation>
    <scope>NUCLEOTIDE SEQUENCE [LARGE SCALE GENOMIC DNA]</scope>
    <source>
        <strain evidence="4 5">WP3-W19-ESBL-03</strain>
    </source>
</reference>
<accession>A0A6S5BYH9</accession>
<evidence type="ECO:0000313" key="5">
    <source>
        <dbReference type="Proteomes" id="UP000515442"/>
    </source>
</evidence>
<proteinExistence type="predicted"/>
<sequence>MRAFPVLKGTIFSLIALSGTLATNAFANEENIARFYDDNQSYWAQFLPNVNASLNKDIDVDVAVIGGGYTGLSAAYHIKKSNPASTVVMLEAKRVGNGASGRNGALVLAQTYSEGGFVMGDHKANHKEIYDITVNSMHRIKRLAESTGIDPGYVLNGQSLGIFNPENMDDAKEYVAQAKKLGMPIELWGKEKAVNMLGSPALIGAVYDPNGGMVNPGKLVAALKKLAEDAGVVIYENSPVLEYEEDGKLISLPVKVNDKRYEVTAKNIVVAANAYAGKTLGFKPDDIEPSHTQVAVTAPLTDAQYNSIGWKNNISWYDDQYAGTDSDATYHMVMTADHRIVIGGGSVEYNEGDDLQYPGDLKKIEAQISKRIGELYPSIKGIKIEKTWDGIIAETTTKNEMIGVTGTNQNIYYALGYNGGQGVNVAFLFGELVSKLYNKQDDKLLSIMLDK</sequence>
<protein>
    <submittedName>
        <fullName evidence="4">Gamma-glutamylputrescine oxidoreductase</fullName>
    </submittedName>
</protein>
<feature type="signal peptide" evidence="2">
    <location>
        <begin position="1"/>
        <end position="27"/>
    </location>
</feature>
<dbReference type="InterPro" id="IPR036188">
    <property type="entry name" value="FAD/NAD-bd_sf"/>
</dbReference>
<dbReference type="GO" id="GO:0005737">
    <property type="term" value="C:cytoplasm"/>
    <property type="evidence" value="ECO:0007669"/>
    <property type="project" value="TreeGrafter"/>
</dbReference>
<evidence type="ECO:0000256" key="1">
    <source>
        <dbReference type="ARBA" id="ARBA00023002"/>
    </source>
</evidence>
<dbReference type="PANTHER" id="PTHR13847:SF281">
    <property type="entry name" value="FAD DEPENDENT OXIDOREDUCTASE DOMAIN-CONTAINING PROTEIN"/>
    <property type="match status" value="1"/>
</dbReference>
<keyword evidence="1" id="KW-0560">Oxidoreductase</keyword>
<dbReference type="Gene3D" id="3.30.9.10">
    <property type="entry name" value="D-Amino Acid Oxidase, subunit A, domain 2"/>
    <property type="match status" value="1"/>
</dbReference>
<organism evidence="4 5">
    <name type="scientific">Aeromonas veronii</name>
    <dbReference type="NCBI Taxonomy" id="654"/>
    <lineage>
        <taxon>Bacteria</taxon>
        <taxon>Pseudomonadati</taxon>
        <taxon>Pseudomonadota</taxon>
        <taxon>Gammaproteobacteria</taxon>
        <taxon>Aeromonadales</taxon>
        <taxon>Aeromonadaceae</taxon>
        <taxon>Aeromonas</taxon>
    </lineage>
</organism>
<evidence type="ECO:0000259" key="3">
    <source>
        <dbReference type="Pfam" id="PF01266"/>
    </source>
</evidence>
<evidence type="ECO:0000313" key="4">
    <source>
        <dbReference type="EMBL" id="BBR40780.1"/>
    </source>
</evidence>
<dbReference type="Pfam" id="PF01266">
    <property type="entry name" value="DAO"/>
    <property type="match status" value="1"/>
</dbReference>
<dbReference type="SUPFAM" id="SSF51905">
    <property type="entry name" value="FAD/NAD(P)-binding domain"/>
    <property type="match status" value="1"/>
</dbReference>
<dbReference type="GO" id="GO:0016491">
    <property type="term" value="F:oxidoreductase activity"/>
    <property type="evidence" value="ECO:0007669"/>
    <property type="project" value="UniProtKB-KW"/>
</dbReference>
<feature type="domain" description="FAD dependent oxidoreductase" evidence="3">
    <location>
        <begin position="61"/>
        <end position="435"/>
    </location>
</feature>
<keyword evidence="2" id="KW-0732">Signal</keyword>
<dbReference type="Proteomes" id="UP000515442">
    <property type="component" value="Chromosome"/>
</dbReference>
<dbReference type="RefSeq" id="WP_182938042.1">
    <property type="nucleotide sequence ID" value="NZ_AP022038.1"/>
</dbReference>
<dbReference type="PANTHER" id="PTHR13847">
    <property type="entry name" value="SARCOSINE DEHYDROGENASE-RELATED"/>
    <property type="match status" value="1"/>
</dbReference>
<dbReference type="Gene3D" id="3.50.50.60">
    <property type="entry name" value="FAD/NAD(P)-binding domain"/>
    <property type="match status" value="1"/>
</dbReference>
<name>A0A6S5BYH9_AERVE</name>
<dbReference type="InterPro" id="IPR006076">
    <property type="entry name" value="FAD-dep_OxRdtase"/>
</dbReference>
<feature type="chain" id="PRO_5028012450" evidence="2">
    <location>
        <begin position="28"/>
        <end position="451"/>
    </location>
</feature>
<gene>
    <name evidence="4" type="ORF">WP3W19E03_33050</name>
</gene>
<evidence type="ECO:0000256" key="2">
    <source>
        <dbReference type="SAM" id="SignalP"/>
    </source>
</evidence>
<dbReference type="EMBL" id="AP022038">
    <property type="protein sequence ID" value="BBR40780.1"/>
    <property type="molecule type" value="Genomic_DNA"/>
</dbReference>
<dbReference type="AlphaFoldDB" id="A0A6S5BYH9"/>